<dbReference type="GeneID" id="25917787"/>
<feature type="region of interest" description="Disordered" evidence="1">
    <location>
        <begin position="1"/>
        <end position="22"/>
    </location>
</feature>
<protein>
    <submittedName>
        <fullName evidence="2">Uncharacterized protein</fullName>
    </submittedName>
</protein>
<keyword evidence="3" id="KW-1185">Reference proteome</keyword>
<feature type="non-terminal residue" evidence="2">
    <location>
        <position position="1"/>
    </location>
</feature>
<evidence type="ECO:0000313" key="2">
    <source>
        <dbReference type="EMBL" id="KNC70193.1"/>
    </source>
</evidence>
<dbReference type="AlphaFoldDB" id="A0A0L0F1Z2"/>
<organism evidence="2 3">
    <name type="scientific">Sphaeroforma arctica JP610</name>
    <dbReference type="NCBI Taxonomy" id="667725"/>
    <lineage>
        <taxon>Eukaryota</taxon>
        <taxon>Ichthyosporea</taxon>
        <taxon>Ichthyophonida</taxon>
        <taxon>Sphaeroforma</taxon>
    </lineage>
</organism>
<reference evidence="2 3" key="1">
    <citation type="submission" date="2011-02" db="EMBL/GenBank/DDBJ databases">
        <title>The Genome Sequence of Sphaeroforma arctica JP610.</title>
        <authorList>
            <consortium name="The Broad Institute Genome Sequencing Platform"/>
            <person name="Russ C."/>
            <person name="Cuomo C."/>
            <person name="Young S.K."/>
            <person name="Zeng Q."/>
            <person name="Gargeya S."/>
            <person name="Alvarado L."/>
            <person name="Berlin A."/>
            <person name="Chapman S.B."/>
            <person name="Chen Z."/>
            <person name="Freedman E."/>
            <person name="Gellesch M."/>
            <person name="Goldberg J."/>
            <person name="Griggs A."/>
            <person name="Gujja S."/>
            <person name="Heilman E."/>
            <person name="Heiman D."/>
            <person name="Howarth C."/>
            <person name="Mehta T."/>
            <person name="Neiman D."/>
            <person name="Pearson M."/>
            <person name="Roberts A."/>
            <person name="Saif S."/>
            <person name="Shea T."/>
            <person name="Shenoy N."/>
            <person name="Sisk P."/>
            <person name="Stolte C."/>
            <person name="Sykes S."/>
            <person name="White J."/>
            <person name="Yandava C."/>
            <person name="Burger G."/>
            <person name="Gray M.W."/>
            <person name="Holland P.W.H."/>
            <person name="King N."/>
            <person name="Lang F.B.F."/>
            <person name="Roger A.J."/>
            <person name="Ruiz-Trillo I."/>
            <person name="Haas B."/>
            <person name="Nusbaum C."/>
            <person name="Birren B."/>
        </authorList>
    </citation>
    <scope>NUCLEOTIDE SEQUENCE [LARGE SCALE GENOMIC DNA]</scope>
    <source>
        <strain evidence="2 3">JP610</strain>
    </source>
</reference>
<sequence>DLSRQPITSNTNSSEESQFHSRRSQLSEWVRTCTAPSAKPHPPDDSGLKIATNENDTFEEYVRGLAVMGRLDWTRRILRTARTSILVGVIY</sequence>
<name>A0A0L0F1Z2_9EUKA</name>
<gene>
    <name evidence="2" type="ORF">SARC_17283</name>
</gene>
<dbReference type="EMBL" id="KQ251854">
    <property type="protein sequence ID" value="KNC70193.1"/>
    <property type="molecule type" value="Genomic_DNA"/>
</dbReference>
<dbReference type="Proteomes" id="UP000054560">
    <property type="component" value="Unassembled WGS sequence"/>
</dbReference>
<evidence type="ECO:0000256" key="1">
    <source>
        <dbReference type="SAM" id="MobiDB-lite"/>
    </source>
</evidence>
<feature type="compositionally biased region" description="Polar residues" evidence="1">
    <location>
        <begin position="1"/>
        <end position="16"/>
    </location>
</feature>
<dbReference type="RefSeq" id="XP_014144095.1">
    <property type="nucleotide sequence ID" value="XM_014288620.1"/>
</dbReference>
<evidence type="ECO:0000313" key="3">
    <source>
        <dbReference type="Proteomes" id="UP000054560"/>
    </source>
</evidence>
<accession>A0A0L0F1Z2</accession>
<proteinExistence type="predicted"/>